<proteinExistence type="predicted"/>
<protein>
    <recommendedName>
        <fullName evidence="3">TetR family transcriptional regulator</fullName>
    </recommendedName>
</protein>
<dbReference type="Proteomes" id="UP000094769">
    <property type="component" value="Unassembled WGS sequence"/>
</dbReference>
<dbReference type="InterPro" id="IPR009057">
    <property type="entry name" value="Homeodomain-like_sf"/>
</dbReference>
<dbReference type="Gene3D" id="1.10.357.10">
    <property type="entry name" value="Tetracycline Repressor, domain 2"/>
    <property type="match status" value="1"/>
</dbReference>
<evidence type="ECO:0008006" key="3">
    <source>
        <dbReference type="Google" id="ProtNLM"/>
    </source>
</evidence>
<evidence type="ECO:0000313" key="1">
    <source>
        <dbReference type="EMBL" id="ODJ88844.1"/>
    </source>
</evidence>
<dbReference type="SUPFAM" id="SSF46689">
    <property type="entry name" value="Homeodomain-like"/>
    <property type="match status" value="1"/>
</dbReference>
<reference evidence="1 2" key="1">
    <citation type="submission" date="2016-06" db="EMBL/GenBank/DDBJ databases">
        <title>Genome sequence of endosymbiont of Candidatus Endolucinida thiodiazotropha.</title>
        <authorList>
            <person name="Poehlein A."/>
            <person name="Koenig S."/>
            <person name="Heiden S.E."/>
            <person name="Thuermer A."/>
            <person name="Voget S."/>
            <person name="Daniel R."/>
            <person name="Markert S."/>
            <person name="Gros O."/>
            <person name="Schweder T."/>
        </authorList>
    </citation>
    <scope>NUCLEOTIDE SEQUENCE [LARGE SCALE GENOMIC DNA]</scope>
    <source>
        <strain evidence="1 2">COS</strain>
    </source>
</reference>
<sequence length="234" mass="27323">MTIEFVPARALTFSDFKKCFDYEEDRLYALLFERNQSLIGIRREKFAVRNLKKIFRATFKLVPKIGFQAMSLRDLLAETGLSMGGVYLTITNKDNIAIIVKDAVTLVCEDIVDKARAETDPVVALEVMVKGYLYASLLLQPWFYFLYFETRSLPIKHQEDSKNLERSQVAELERLIVRLQQKPERGYPADFLATMVLTMVQERYLKPWKYKQPASTIDEYAENCLRLIHRSIHH</sequence>
<dbReference type="AlphaFoldDB" id="A0A7Z0VNH1"/>
<accession>A0A7Z0VNH1</accession>
<name>A0A7Z0VNH1_9GAMM</name>
<keyword evidence="2" id="KW-1185">Reference proteome</keyword>
<comment type="caution">
    <text evidence="1">The sequence shown here is derived from an EMBL/GenBank/DDBJ whole genome shotgun (WGS) entry which is preliminary data.</text>
</comment>
<evidence type="ECO:0000313" key="2">
    <source>
        <dbReference type="Proteomes" id="UP000094769"/>
    </source>
</evidence>
<dbReference type="EMBL" id="MARB01000004">
    <property type="protein sequence ID" value="ODJ88844.1"/>
    <property type="molecule type" value="Genomic_DNA"/>
</dbReference>
<organism evidence="1 2">
    <name type="scientific">Candidatus Thiodiazotropha endolucinida</name>
    <dbReference type="NCBI Taxonomy" id="1655433"/>
    <lineage>
        <taxon>Bacteria</taxon>
        <taxon>Pseudomonadati</taxon>
        <taxon>Pseudomonadota</taxon>
        <taxon>Gammaproteobacteria</taxon>
        <taxon>Chromatiales</taxon>
        <taxon>Sedimenticolaceae</taxon>
        <taxon>Candidatus Thiodiazotropha</taxon>
    </lineage>
</organism>
<gene>
    <name evidence="1" type="ORF">CODIS_09390</name>
</gene>